<dbReference type="RefSeq" id="XP_022285147.1">
    <property type="nucleotide sequence ID" value="XM_022429735.1"/>
</dbReference>
<evidence type="ECO:0000313" key="2">
    <source>
        <dbReference type="Proteomes" id="UP000078397"/>
    </source>
</evidence>
<dbReference type="GeneID" id="33936947"/>
<accession>A0A219AQS6</accession>
<protein>
    <submittedName>
        <fullName evidence="1">Uncharacterized protein</fullName>
    </submittedName>
</protein>
<dbReference type="EMBL" id="LSBJ02000007">
    <property type="protein sequence ID" value="OWT42664.1"/>
    <property type="molecule type" value="Genomic_DNA"/>
</dbReference>
<reference evidence="1 2" key="1">
    <citation type="journal article" date="2016" name="PLoS Pathog.">
        <title>Biosynthesis of antibiotic leucinostatins in bio-control fungus Purpureocillium lilacinum and their inhibition on phytophthora revealed by genome mining.</title>
        <authorList>
            <person name="Wang G."/>
            <person name="Liu Z."/>
            <person name="Lin R."/>
            <person name="Li E."/>
            <person name="Mao Z."/>
            <person name="Ling J."/>
            <person name="Yang Y."/>
            <person name="Yin W.B."/>
            <person name="Xie B."/>
        </authorList>
    </citation>
    <scope>NUCLEOTIDE SEQUENCE [LARGE SCALE GENOMIC DNA]</scope>
    <source>
        <strain evidence="1">170</strain>
    </source>
</reference>
<sequence length="60" mass="6579">MTRCMEVTLHEIEADMPTLCHLPSSLPKTRARQLTLSTGFGSTSLLQTVEKAFACSIPDL</sequence>
<comment type="caution">
    <text evidence="1">The sequence shown here is derived from an EMBL/GenBank/DDBJ whole genome shotgun (WGS) entry which is preliminary data.</text>
</comment>
<proteinExistence type="predicted"/>
<organism evidence="1 2">
    <name type="scientific">Pochonia chlamydosporia 170</name>
    <dbReference type="NCBI Taxonomy" id="1380566"/>
    <lineage>
        <taxon>Eukaryota</taxon>
        <taxon>Fungi</taxon>
        <taxon>Dikarya</taxon>
        <taxon>Ascomycota</taxon>
        <taxon>Pezizomycotina</taxon>
        <taxon>Sordariomycetes</taxon>
        <taxon>Hypocreomycetidae</taxon>
        <taxon>Hypocreales</taxon>
        <taxon>Clavicipitaceae</taxon>
        <taxon>Pochonia</taxon>
    </lineage>
</organism>
<dbReference type="AlphaFoldDB" id="A0A219AQS6"/>
<keyword evidence="2" id="KW-1185">Reference proteome</keyword>
<evidence type="ECO:0000313" key="1">
    <source>
        <dbReference type="EMBL" id="OWT42664.1"/>
    </source>
</evidence>
<dbReference type="Proteomes" id="UP000078397">
    <property type="component" value="Unassembled WGS sequence"/>
</dbReference>
<gene>
    <name evidence="1" type="ORF">VFPPC_18077</name>
</gene>
<name>A0A219AQS6_METCM</name>
<dbReference type="KEGG" id="pchm:VFPPC_18077"/>